<evidence type="ECO:0000256" key="3">
    <source>
        <dbReference type="ARBA" id="ARBA00023315"/>
    </source>
</evidence>
<proteinExistence type="inferred from homology"/>
<evidence type="ECO:0000256" key="1">
    <source>
        <dbReference type="ARBA" id="ARBA00005656"/>
    </source>
</evidence>
<evidence type="ECO:0000256" key="2">
    <source>
        <dbReference type="ARBA" id="ARBA00022679"/>
    </source>
</evidence>
<name>A0A381S1E1_9ZZZZ</name>
<dbReference type="AlphaFoldDB" id="A0A381S1E1"/>
<dbReference type="Pfam" id="PF01515">
    <property type="entry name" value="PTA_PTB"/>
    <property type="match status" value="1"/>
</dbReference>
<dbReference type="GO" id="GO:0016746">
    <property type="term" value="F:acyltransferase activity"/>
    <property type="evidence" value="ECO:0007669"/>
    <property type="project" value="UniProtKB-KW"/>
</dbReference>
<feature type="domain" description="Phosphate acetyl/butaryl transferase" evidence="4">
    <location>
        <begin position="72"/>
        <end position="288"/>
    </location>
</feature>
<dbReference type="InterPro" id="IPR002505">
    <property type="entry name" value="PTA_PTB"/>
</dbReference>
<dbReference type="InterPro" id="IPR050500">
    <property type="entry name" value="Phos_Acetyltrans/Butyryltrans"/>
</dbReference>
<dbReference type="InterPro" id="IPR012147">
    <property type="entry name" value="P_Ac_Bu_trans"/>
</dbReference>
<keyword evidence="3" id="KW-0012">Acyltransferase</keyword>
<sequence>MSGSRPALVAEWHERACVDPARVVLADLGDPRADEAAARLRGDGLAVIVEPVVDPGDEACGPAIAAGLDPADPIVAATLLVRSGWADAAVAGATRPSADVLRAGLKVLGVAPGVSVVSSCFLMVLPDGRPITFGDCGVVPDPDAGQLAAIAASSAQTHAALTGEEPRVAMLSFSTKGSAQHPRIDKVKEATRRLGESAPDLVVDGELQFDAAWVPEVAALKAPDSPVAGRANVFIFPDLDSGNIAYKIAERLGGARAYGPLLQGLDGVLHDLSRGCSSSDIVDVVVIAGLLASARRG</sequence>
<dbReference type="PANTHER" id="PTHR43356">
    <property type="entry name" value="PHOSPHATE ACETYLTRANSFERASE"/>
    <property type="match status" value="1"/>
</dbReference>
<reference evidence="5" key="1">
    <citation type="submission" date="2018-05" db="EMBL/GenBank/DDBJ databases">
        <authorList>
            <person name="Lanie J.A."/>
            <person name="Ng W.-L."/>
            <person name="Kazmierczak K.M."/>
            <person name="Andrzejewski T.M."/>
            <person name="Davidsen T.M."/>
            <person name="Wayne K.J."/>
            <person name="Tettelin H."/>
            <person name="Glass J.I."/>
            <person name="Rusch D."/>
            <person name="Podicherti R."/>
            <person name="Tsui H.-C.T."/>
            <person name="Winkler M.E."/>
        </authorList>
    </citation>
    <scope>NUCLEOTIDE SEQUENCE</scope>
</reference>
<dbReference type="PIRSF" id="PIRSF000428">
    <property type="entry name" value="P_Ac_trans"/>
    <property type="match status" value="1"/>
</dbReference>
<keyword evidence="2" id="KW-0808">Transferase</keyword>
<dbReference type="SUPFAM" id="SSF53659">
    <property type="entry name" value="Isocitrate/Isopropylmalate dehydrogenase-like"/>
    <property type="match status" value="1"/>
</dbReference>
<gene>
    <name evidence="5" type="ORF">METZ01_LOCUS50790</name>
</gene>
<dbReference type="EMBL" id="UINC01002555">
    <property type="protein sequence ID" value="SUZ97936.1"/>
    <property type="molecule type" value="Genomic_DNA"/>
</dbReference>
<protein>
    <recommendedName>
        <fullName evidence="4">Phosphate acetyl/butaryl transferase domain-containing protein</fullName>
    </recommendedName>
</protein>
<dbReference type="Gene3D" id="3.40.718.10">
    <property type="entry name" value="Isopropylmalate Dehydrogenase"/>
    <property type="match status" value="1"/>
</dbReference>
<dbReference type="PANTHER" id="PTHR43356:SF1">
    <property type="entry name" value="PHOSPHATE ACETYLTRANSFERASE EUTD"/>
    <property type="match status" value="1"/>
</dbReference>
<evidence type="ECO:0000313" key="5">
    <source>
        <dbReference type="EMBL" id="SUZ97936.1"/>
    </source>
</evidence>
<evidence type="ECO:0000259" key="4">
    <source>
        <dbReference type="Pfam" id="PF01515"/>
    </source>
</evidence>
<accession>A0A381S1E1</accession>
<comment type="similarity">
    <text evidence="1">Belongs to the phosphate acetyltransferase and butyryltransferase family.</text>
</comment>
<organism evidence="5">
    <name type="scientific">marine metagenome</name>
    <dbReference type="NCBI Taxonomy" id="408172"/>
    <lineage>
        <taxon>unclassified sequences</taxon>
        <taxon>metagenomes</taxon>
        <taxon>ecological metagenomes</taxon>
    </lineage>
</organism>